<feature type="signal peptide" evidence="1">
    <location>
        <begin position="1"/>
        <end position="19"/>
    </location>
</feature>
<evidence type="ECO:0000256" key="1">
    <source>
        <dbReference type="SAM" id="SignalP"/>
    </source>
</evidence>
<dbReference type="InterPro" id="IPR012347">
    <property type="entry name" value="Ferritin-like"/>
</dbReference>
<dbReference type="OrthoDB" id="883203at2"/>
<dbReference type="RefSeq" id="WP_091520073.1">
    <property type="nucleotide sequence ID" value="NZ_FOVI01000004.1"/>
</dbReference>
<sequence>MKKFILSAVLLLATATAFAQRTETAKTQTQQTAQKGTEQDRLFVMKALEGGNAEIKKGALARSKSKNTEIVKYGDMMENDHHSVNGKLKQVAQQRGYKVSDQLTAEAQKMYSNLDKMEGDAFDREFVNQMIADHRQAIELFKQQAANGTDQELKTLAANALPTLETHLREIERLQATMNNRKN</sequence>
<keyword evidence="1" id="KW-0732">Signal</keyword>
<dbReference type="STRING" id="913024.SAMN05421741_104191"/>
<dbReference type="InterPro" id="IPR025419">
    <property type="entry name" value="DUF4142"/>
</dbReference>
<proteinExistence type="predicted"/>
<name>A0A1I4YIT2_9FLAO</name>
<feature type="domain" description="DUF4142" evidence="2">
    <location>
        <begin position="39"/>
        <end position="174"/>
    </location>
</feature>
<evidence type="ECO:0000313" key="4">
    <source>
        <dbReference type="Proteomes" id="UP000199036"/>
    </source>
</evidence>
<gene>
    <name evidence="3" type="ORF">SAMN05421741_104191</name>
</gene>
<organism evidence="3 4">
    <name type="scientific">Paenimyroides ummariense</name>
    <dbReference type="NCBI Taxonomy" id="913024"/>
    <lineage>
        <taxon>Bacteria</taxon>
        <taxon>Pseudomonadati</taxon>
        <taxon>Bacteroidota</taxon>
        <taxon>Flavobacteriia</taxon>
        <taxon>Flavobacteriales</taxon>
        <taxon>Flavobacteriaceae</taxon>
        <taxon>Paenimyroides</taxon>
    </lineage>
</organism>
<dbReference type="PANTHER" id="PTHR38593">
    <property type="entry name" value="BLR2558 PROTEIN"/>
    <property type="match status" value="1"/>
</dbReference>
<protein>
    <submittedName>
        <fullName evidence="3">Putative membrane protein</fullName>
    </submittedName>
</protein>
<keyword evidence="4" id="KW-1185">Reference proteome</keyword>
<feature type="chain" id="PRO_5011664883" evidence="1">
    <location>
        <begin position="20"/>
        <end position="183"/>
    </location>
</feature>
<reference evidence="4" key="1">
    <citation type="submission" date="2016-10" db="EMBL/GenBank/DDBJ databases">
        <authorList>
            <person name="Varghese N."/>
            <person name="Submissions S."/>
        </authorList>
    </citation>
    <scope>NUCLEOTIDE SEQUENCE [LARGE SCALE GENOMIC DNA]</scope>
    <source>
        <strain evidence="4">DS-12</strain>
    </source>
</reference>
<dbReference type="AlphaFoldDB" id="A0A1I4YIT2"/>
<dbReference type="Proteomes" id="UP000199036">
    <property type="component" value="Unassembled WGS sequence"/>
</dbReference>
<dbReference type="EMBL" id="FOVI01000004">
    <property type="protein sequence ID" value="SFN37958.1"/>
    <property type="molecule type" value="Genomic_DNA"/>
</dbReference>
<dbReference type="PANTHER" id="PTHR38593:SF1">
    <property type="entry name" value="BLR2558 PROTEIN"/>
    <property type="match status" value="1"/>
</dbReference>
<evidence type="ECO:0000259" key="2">
    <source>
        <dbReference type="Pfam" id="PF13628"/>
    </source>
</evidence>
<evidence type="ECO:0000313" key="3">
    <source>
        <dbReference type="EMBL" id="SFN37958.1"/>
    </source>
</evidence>
<dbReference type="Gene3D" id="1.20.1260.10">
    <property type="match status" value="1"/>
</dbReference>
<accession>A0A1I4YIT2</accession>
<dbReference type="Pfam" id="PF13628">
    <property type="entry name" value="DUF4142"/>
    <property type="match status" value="1"/>
</dbReference>